<evidence type="ECO:0000313" key="4">
    <source>
        <dbReference type="EMBL" id="SDW76558.1"/>
    </source>
</evidence>
<feature type="domain" description="Bacteriophage tail tape measure N-terminal" evidence="3">
    <location>
        <begin position="168"/>
        <end position="315"/>
    </location>
</feature>
<dbReference type="Proteomes" id="UP000183076">
    <property type="component" value="Unassembled WGS sequence"/>
</dbReference>
<evidence type="ECO:0000259" key="3">
    <source>
        <dbReference type="Pfam" id="PF06791"/>
    </source>
</evidence>
<dbReference type="GeneID" id="94021293"/>
<dbReference type="AlphaFoldDB" id="A0A1H2W7N9"/>
<sequence length="924" mass="97122">MSGFKTSLYVGGDATGAKKALAETTSALAGTQKATDSLNKSTAALDQSTRSAANENSNFATGEKAVQQAVTRSNTAVQQRIERLTGYGAATNSARQSAAAFGGTIDQNKASFDATRMSIDPVYRASRQYEAVVDETRRSVAAGAATQAEANRVLALAEAQYLATGQSAQVMGRSNNAAAGQMGNLVAQFNDIGVMMAAGQNPLTLALQQGTQISQVIGPMGAAGAVKALGGAFLGMLNPVSLITIGSIAAGAAVTSWLTSSKGDTNELEEALEELTNQVDSFVASAKEANSSTSDLEERFGKGAEAARKYLLLLAQISEREAKNATRSAALSLTDDIDTSRPNTANRRKLANEFDLSLYGAARSQNRQLIAEVERSYVLLETSVNGSIERQISALERVQAAYLAAAEASGGVNAEENDRLRIITEQLVLLQEVAQANEQLNDTAENSATIEQRKLLAIQNFRTERAILARDAASEAWVEIAQLTEQADLQALIAQHGEDSRQVTEARAEAERNAFIQQVNSRDISEELKEELIAAWDAANALSLVDIAAGISPAVAQAAALAQNLGIALNEALSLQNMQAGAVYSGRGDGMAEVRARRGETNKTDGRFVYTGPRLDANNNPIINKTRSGGGGGGSAANALKKEREAVTDLISGLEDELAILRESDPVQQEMLRHREKLAGATEAERAKISELIATRNREKTAVEEQKAAWDSYRDIAHGTFEDLRRSGGDLGGVLDTLSDKIQDMAFQALLLGEGPLAQILGTSGGGGLIDLALGAIFPGQKPAGQKLAVGGMVYGRGGGKSDQVPLWGSPGEYMVNAKATAKNRTLLEMINAGADIPGFANGGQIGGASGGLGGIDMRPQITIENHSSSPITQTRQDSVDGQGRRSTKLVLADAVGDAMTQSGGGAKRVLSNRYGLRQKGALR</sequence>
<dbReference type="InterPro" id="IPR009628">
    <property type="entry name" value="Phage_tape_measure_N"/>
</dbReference>
<protein>
    <submittedName>
        <fullName evidence="4">Prophage tail length tape measure protein</fullName>
    </submittedName>
</protein>
<feature type="coiled-coil region" evidence="1">
    <location>
        <begin position="258"/>
        <end position="292"/>
    </location>
</feature>
<keyword evidence="1" id="KW-0175">Coiled coil</keyword>
<feature type="coiled-coil region" evidence="1">
    <location>
        <begin position="637"/>
        <end position="664"/>
    </location>
</feature>
<evidence type="ECO:0000256" key="1">
    <source>
        <dbReference type="SAM" id="Coils"/>
    </source>
</evidence>
<dbReference type="RefSeq" id="WP_074635335.1">
    <property type="nucleotide sequence ID" value="NZ_CP160849.1"/>
</dbReference>
<gene>
    <name evidence="4" type="ORF">SAMN04488041_103175</name>
</gene>
<evidence type="ECO:0000256" key="2">
    <source>
        <dbReference type="SAM" id="MobiDB-lite"/>
    </source>
</evidence>
<name>A0A1H2W7N9_9RHOB</name>
<dbReference type="Pfam" id="PF06791">
    <property type="entry name" value="TMP_2"/>
    <property type="match status" value="1"/>
</dbReference>
<reference evidence="5" key="1">
    <citation type="submission" date="2016-10" db="EMBL/GenBank/DDBJ databases">
        <authorList>
            <person name="Varghese N."/>
            <person name="Submissions S."/>
        </authorList>
    </citation>
    <scope>NUCLEOTIDE SEQUENCE [LARGE SCALE GENOMIC DNA]</scope>
    <source>
        <strain evidence="5">DSM 10014</strain>
    </source>
</reference>
<proteinExistence type="predicted"/>
<dbReference type="STRING" id="60137.SAMN04488041_103175"/>
<dbReference type="EMBL" id="FNNB01000003">
    <property type="protein sequence ID" value="SDW76558.1"/>
    <property type="molecule type" value="Genomic_DNA"/>
</dbReference>
<feature type="compositionally biased region" description="Polar residues" evidence="2">
    <location>
        <begin position="865"/>
        <end position="877"/>
    </location>
</feature>
<organism evidence="4 5">
    <name type="scientific">Sulfitobacter pontiacus</name>
    <dbReference type="NCBI Taxonomy" id="60137"/>
    <lineage>
        <taxon>Bacteria</taxon>
        <taxon>Pseudomonadati</taxon>
        <taxon>Pseudomonadota</taxon>
        <taxon>Alphaproteobacteria</taxon>
        <taxon>Rhodobacterales</taxon>
        <taxon>Roseobacteraceae</taxon>
        <taxon>Sulfitobacter</taxon>
    </lineage>
</organism>
<accession>A0A1H2W7N9</accession>
<evidence type="ECO:0000313" key="5">
    <source>
        <dbReference type="Proteomes" id="UP000183076"/>
    </source>
</evidence>
<feature type="region of interest" description="Disordered" evidence="2">
    <location>
        <begin position="865"/>
        <end position="888"/>
    </location>
</feature>